<dbReference type="InterPro" id="IPR025202">
    <property type="entry name" value="PLD-like_dom"/>
</dbReference>
<dbReference type="CDD" id="cd09132">
    <property type="entry name" value="PLDc_unchar4"/>
    <property type="match status" value="1"/>
</dbReference>
<dbReference type="Proteomes" id="UP000664844">
    <property type="component" value="Unassembled WGS sequence"/>
</dbReference>
<dbReference type="NCBIfam" id="NF038319">
    <property type="entry name" value="DISARM_DrmC_I"/>
    <property type="match status" value="1"/>
</dbReference>
<evidence type="ECO:0000259" key="1">
    <source>
        <dbReference type="PROSITE" id="PS50035"/>
    </source>
</evidence>
<proteinExistence type="predicted"/>
<dbReference type="Gene3D" id="3.30.870.10">
    <property type="entry name" value="Endonuclease Chain A"/>
    <property type="match status" value="1"/>
</dbReference>
<gene>
    <name evidence="2" type="primary">drmC</name>
    <name evidence="2" type="ORF">J0895_23070</name>
</gene>
<dbReference type="RefSeq" id="WP_207090339.1">
    <property type="nucleotide sequence ID" value="NZ_JAFLQW010000603.1"/>
</dbReference>
<name>A0ABS3FZ57_9CYAN</name>
<dbReference type="PROSITE" id="PS50035">
    <property type="entry name" value="PLD"/>
    <property type="match status" value="1"/>
</dbReference>
<accession>A0ABS3FZ57</accession>
<evidence type="ECO:0000313" key="2">
    <source>
        <dbReference type="EMBL" id="MBO0351911.1"/>
    </source>
</evidence>
<dbReference type="SUPFAM" id="SSF56024">
    <property type="entry name" value="Phospholipase D/nuclease"/>
    <property type="match status" value="1"/>
</dbReference>
<comment type="caution">
    <text evidence="2">The sequence shown here is derived from an EMBL/GenBank/DDBJ whole genome shotgun (WGS) entry which is preliminary data.</text>
</comment>
<dbReference type="Pfam" id="PF13091">
    <property type="entry name" value="PLDc_2"/>
    <property type="match status" value="1"/>
</dbReference>
<evidence type="ECO:0000313" key="3">
    <source>
        <dbReference type="Proteomes" id="UP000664844"/>
    </source>
</evidence>
<dbReference type="InterPro" id="IPR001736">
    <property type="entry name" value="PLipase_D/transphosphatidylase"/>
</dbReference>
<keyword evidence="3" id="KW-1185">Reference proteome</keyword>
<protein>
    <submittedName>
        <fullName evidence="2">DISARM system phospholipase D-like protein DrmC</fullName>
    </submittedName>
</protein>
<feature type="domain" description="PLD phosphodiesterase" evidence="1">
    <location>
        <begin position="201"/>
        <end position="228"/>
    </location>
</feature>
<dbReference type="PANTHER" id="PTHR21248:SF12">
    <property type="entry name" value="CARDIOLIPIN SYNTHASE C"/>
    <property type="match status" value="1"/>
</dbReference>
<dbReference type="InterPro" id="IPR047955">
    <property type="entry name" value="DrmC-like"/>
</dbReference>
<reference evidence="2 3" key="1">
    <citation type="submission" date="2021-03" db="EMBL/GenBank/DDBJ databases">
        <title>Metabolic Capacity of the Antarctic Cyanobacterium Phormidium pseudopriestleyi that Sustains Oxygenic Photosynthesis in the Presence of Hydrogen Sulfide.</title>
        <authorList>
            <person name="Lumian J.E."/>
            <person name="Jungblut A.D."/>
            <person name="Dillon M.L."/>
            <person name="Hawes I."/>
            <person name="Doran P.T."/>
            <person name="Mackey T.J."/>
            <person name="Dick G.J."/>
            <person name="Grettenberger C.L."/>
            <person name="Sumner D.Y."/>
        </authorList>
    </citation>
    <scope>NUCLEOTIDE SEQUENCE [LARGE SCALE GENOMIC DNA]</scope>
    <source>
        <strain evidence="2 3">FRX01</strain>
    </source>
</reference>
<organism evidence="2 3">
    <name type="scientific">Phormidium pseudopriestleyi FRX01</name>
    <dbReference type="NCBI Taxonomy" id="1759528"/>
    <lineage>
        <taxon>Bacteria</taxon>
        <taxon>Bacillati</taxon>
        <taxon>Cyanobacteriota</taxon>
        <taxon>Cyanophyceae</taxon>
        <taxon>Oscillatoriophycideae</taxon>
        <taxon>Oscillatoriales</taxon>
        <taxon>Oscillatoriaceae</taxon>
        <taxon>Phormidium</taxon>
    </lineage>
</organism>
<dbReference type="EMBL" id="JAFLQW010000603">
    <property type="protein sequence ID" value="MBO0351911.1"/>
    <property type="molecule type" value="Genomic_DNA"/>
</dbReference>
<dbReference type="PANTHER" id="PTHR21248">
    <property type="entry name" value="CARDIOLIPIN SYNTHASE"/>
    <property type="match status" value="1"/>
</dbReference>
<sequence>MTTPLVEQIYRVASILPPATFNALLESLTCESLGGDVAQSDRLLNQFPNATFRRIIGDLLTAWQQDGDRWDSRSLALALQTSRQAIASTREALNVELVWTGPELSALPVRRTDRVLLQLIEQTQQELTIVSFAIYKIPEIATALRLALDRGVTLRIIAETPTSGDGKIPFGLAATFGTEILQRAQVFVWPLEKRSKDSSGKSGSLHIKSVICDRRHLFITSANLTEYALSLNLELGVLIHSPTLAHQVIDLLDNLIEHLYLVRT</sequence>